<evidence type="ECO:0000313" key="6">
    <source>
        <dbReference type="EMBL" id="GER56256.1"/>
    </source>
</evidence>
<dbReference type="InterPro" id="IPR002885">
    <property type="entry name" value="PPR_rpt"/>
</dbReference>
<evidence type="ECO:0000259" key="5">
    <source>
        <dbReference type="Pfam" id="PF14432"/>
    </source>
</evidence>
<dbReference type="NCBIfam" id="TIGR00756">
    <property type="entry name" value="PPR"/>
    <property type="match status" value="4"/>
</dbReference>
<dbReference type="Gene3D" id="1.25.40.10">
    <property type="entry name" value="Tetratricopeptide repeat domain"/>
    <property type="match status" value="3"/>
</dbReference>
<keyword evidence="2" id="KW-0677">Repeat</keyword>
<dbReference type="InterPro" id="IPR011990">
    <property type="entry name" value="TPR-like_helical_dom_sf"/>
</dbReference>
<feature type="repeat" description="PPR" evidence="3">
    <location>
        <begin position="167"/>
        <end position="201"/>
    </location>
</feature>
<dbReference type="PANTHER" id="PTHR47926:SF400">
    <property type="entry name" value="PENTACOTRIPEPTIDE-REPEAT REGION OF PRORP DOMAIN-CONTAINING PROTEIN"/>
    <property type="match status" value="1"/>
</dbReference>
<name>A0A5A7RGE1_STRAF</name>
<reference evidence="7" key="1">
    <citation type="journal article" date="2019" name="Curr. Biol.">
        <title>Genome Sequence of Striga asiatica Provides Insight into the Evolution of Plant Parasitism.</title>
        <authorList>
            <person name="Yoshida S."/>
            <person name="Kim S."/>
            <person name="Wafula E.K."/>
            <person name="Tanskanen J."/>
            <person name="Kim Y.M."/>
            <person name="Honaas L."/>
            <person name="Yang Z."/>
            <person name="Spallek T."/>
            <person name="Conn C.E."/>
            <person name="Ichihashi Y."/>
            <person name="Cheong K."/>
            <person name="Cui S."/>
            <person name="Der J.P."/>
            <person name="Gundlach H."/>
            <person name="Jiao Y."/>
            <person name="Hori C."/>
            <person name="Ishida J.K."/>
            <person name="Kasahara H."/>
            <person name="Kiba T."/>
            <person name="Kim M.S."/>
            <person name="Koo N."/>
            <person name="Laohavisit A."/>
            <person name="Lee Y.H."/>
            <person name="Lumba S."/>
            <person name="McCourt P."/>
            <person name="Mortimer J.C."/>
            <person name="Mutuku J.M."/>
            <person name="Nomura T."/>
            <person name="Sasaki-Sekimoto Y."/>
            <person name="Seto Y."/>
            <person name="Wang Y."/>
            <person name="Wakatake T."/>
            <person name="Sakakibara H."/>
            <person name="Demura T."/>
            <person name="Yamaguchi S."/>
            <person name="Yoneyama K."/>
            <person name="Manabe R.I."/>
            <person name="Nelson D.C."/>
            <person name="Schulman A.H."/>
            <person name="Timko M.P."/>
            <person name="dePamphilis C.W."/>
            <person name="Choi D."/>
            <person name="Shirasu K."/>
        </authorList>
    </citation>
    <scope>NUCLEOTIDE SEQUENCE [LARGE SCALE GENOMIC DNA]</scope>
    <source>
        <strain evidence="7">cv. UVA1</strain>
    </source>
</reference>
<feature type="repeat" description="PPR" evidence="3">
    <location>
        <begin position="371"/>
        <end position="405"/>
    </location>
</feature>
<dbReference type="Pfam" id="PF14432">
    <property type="entry name" value="DYW_deaminase"/>
    <property type="match status" value="1"/>
</dbReference>
<dbReference type="Proteomes" id="UP000325081">
    <property type="component" value="Unassembled WGS sequence"/>
</dbReference>
<keyword evidence="7" id="KW-1185">Reference proteome</keyword>
<dbReference type="InterPro" id="IPR032867">
    <property type="entry name" value="DYW_dom"/>
</dbReference>
<organism evidence="6 7">
    <name type="scientific">Striga asiatica</name>
    <name type="common">Asiatic witchweed</name>
    <name type="synonym">Buchnera asiatica</name>
    <dbReference type="NCBI Taxonomy" id="4170"/>
    <lineage>
        <taxon>Eukaryota</taxon>
        <taxon>Viridiplantae</taxon>
        <taxon>Streptophyta</taxon>
        <taxon>Embryophyta</taxon>
        <taxon>Tracheophyta</taxon>
        <taxon>Spermatophyta</taxon>
        <taxon>Magnoliopsida</taxon>
        <taxon>eudicotyledons</taxon>
        <taxon>Gunneridae</taxon>
        <taxon>Pentapetalae</taxon>
        <taxon>asterids</taxon>
        <taxon>lamiids</taxon>
        <taxon>Lamiales</taxon>
        <taxon>Orobanchaceae</taxon>
        <taxon>Buchnereae</taxon>
        <taxon>Striga</taxon>
    </lineage>
</organism>
<dbReference type="PANTHER" id="PTHR47926">
    <property type="entry name" value="PENTATRICOPEPTIDE REPEAT-CONTAINING PROTEIN"/>
    <property type="match status" value="1"/>
</dbReference>
<dbReference type="Pfam" id="PF20431">
    <property type="entry name" value="E_motif"/>
    <property type="match status" value="1"/>
</dbReference>
<accession>A0A5A7RGE1</accession>
<dbReference type="InterPro" id="IPR046848">
    <property type="entry name" value="E_motif"/>
</dbReference>
<keyword evidence="4" id="KW-0812">Transmembrane</keyword>
<protein>
    <submittedName>
        <fullName evidence="6">Pentatricopeptide repeat-containing family protein</fullName>
    </submittedName>
</protein>
<dbReference type="OrthoDB" id="736572at2759"/>
<dbReference type="FunFam" id="1.25.40.10:FF:000470">
    <property type="entry name" value="Pentatricopeptide repeat-containing protein At5g66520"/>
    <property type="match status" value="1"/>
</dbReference>
<feature type="transmembrane region" description="Helical" evidence="4">
    <location>
        <begin position="32"/>
        <end position="54"/>
    </location>
</feature>
<evidence type="ECO:0000256" key="4">
    <source>
        <dbReference type="SAM" id="Phobius"/>
    </source>
</evidence>
<keyword evidence="4" id="KW-0472">Membrane</keyword>
<dbReference type="FunFam" id="1.25.40.10:FF:000184">
    <property type="entry name" value="Pentatricopeptide repeat-containing protein, chloroplastic"/>
    <property type="match status" value="1"/>
</dbReference>
<dbReference type="Pfam" id="PF13041">
    <property type="entry name" value="PPR_2"/>
    <property type="match status" value="2"/>
</dbReference>
<dbReference type="Pfam" id="PF01535">
    <property type="entry name" value="PPR"/>
    <property type="match status" value="3"/>
</dbReference>
<gene>
    <name evidence="6" type="ORF">STAS_33966</name>
</gene>
<comment type="caution">
    <text evidence="6">The sequence shown here is derived from an EMBL/GenBank/DDBJ whole genome shotgun (WGS) entry which is preliminary data.</text>
</comment>
<dbReference type="GO" id="GO:0008270">
    <property type="term" value="F:zinc ion binding"/>
    <property type="evidence" value="ECO:0007669"/>
    <property type="project" value="InterPro"/>
</dbReference>
<dbReference type="InterPro" id="IPR046960">
    <property type="entry name" value="PPR_At4g14850-like_plant"/>
</dbReference>
<keyword evidence="4" id="KW-1133">Transmembrane helix</keyword>
<dbReference type="GO" id="GO:0003723">
    <property type="term" value="F:RNA binding"/>
    <property type="evidence" value="ECO:0007669"/>
    <property type="project" value="InterPro"/>
</dbReference>
<sequence>MDALISCLALIRVIKSDHTSHNVQAGIVKPTSLALALSYPLLICIHMIWNFFLVHKLHRQIIASDEVDEVMVGAPVQNQPHKFLIAQQNPINRAQGIDFNLKEQECVSFIKTCKNMLEFKKVHGQILKLGFFWSPFVASNLVATCALAEWGSMDYANSIFQKILNPSSFEFNAMIRGYTKDTNSKEAILTYLDMLEVGVEPDNFTYPPLLKACSVLSTAEEGKQIHGHIFKFGLFEDVFVQNSLISMYGKCGILGNSCEIFHKMDFKTIASWSALIAAHANSGMWADCLSLFAKMIGQGSWRAEESTLVNVISSCAHLGTLDFGKCTHAYLLRNLSGLNVAVETSLTDMYLSCGSLDKGMSIFNVMGPRKNRKSYSVMISGLASHGQGEEALLIFERMLENGLKPDHVTYVGVLSACSYAGLVETGLKYFERMRSEHKIEPTMQHYGCMVDLMGRAGLVHEALELIKAMPMKPNDVIWRSLLSSCKVHRNLEVAKLSAEKLFELNTQNAGDYVMISNIYARDQRWQDVASIRVKLANEGLSQVVGWSSVEVKGKIHKFVSNDKSHSDFREIYEMIHQMEWQLRFEGYSPDTSQVLLDVDEEEKRERLSLHSQKLAIAFSLIRVSEGSCVRIVRNVRMCSDCHTYTKLISVIYGREIVVRDRNVFHCFRDGACSCKDFWCKVLIDVKVHQRFEEKERQYHLTINGN</sequence>
<proteinExistence type="inferred from homology"/>
<dbReference type="EMBL" id="BKCP01012625">
    <property type="protein sequence ID" value="GER56256.1"/>
    <property type="molecule type" value="Genomic_DNA"/>
</dbReference>
<feature type="domain" description="DYW" evidence="5">
    <location>
        <begin position="586"/>
        <end position="678"/>
    </location>
</feature>
<evidence type="ECO:0000256" key="1">
    <source>
        <dbReference type="ARBA" id="ARBA00006643"/>
    </source>
</evidence>
<dbReference type="PROSITE" id="PS51375">
    <property type="entry name" value="PPR"/>
    <property type="match status" value="2"/>
</dbReference>
<comment type="similarity">
    <text evidence="1">Belongs to the PPR family. PCMP-H subfamily.</text>
</comment>
<dbReference type="AlphaFoldDB" id="A0A5A7RGE1"/>
<dbReference type="GO" id="GO:0009451">
    <property type="term" value="P:RNA modification"/>
    <property type="evidence" value="ECO:0007669"/>
    <property type="project" value="InterPro"/>
</dbReference>
<evidence type="ECO:0000313" key="7">
    <source>
        <dbReference type="Proteomes" id="UP000325081"/>
    </source>
</evidence>
<evidence type="ECO:0000256" key="2">
    <source>
        <dbReference type="ARBA" id="ARBA00022737"/>
    </source>
</evidence>
<evidence type="ECO:0000256" key="3">
    <source>
        <dbReference type="PROSITE-ProRule" id="PRU00708"/>
    </source>
</evidence>